<organism evidence="3 4">
    <name type="scientific">Blattamonas nauphoetae</name>
    <dbReference type="NCBI Taxonomy" id="2049346"/>
    <lineage>
        <taxon>Eukaryota</taxon>
        <taxon>Metamonada</taxon>
        <taxon>Preaxostyla</taxon>
        <taxon>Oxymonadida</taxon>
        <taxon>Blattamonas</taxon>
    </lineage>
</organism>
<feature type="region of interest" description="Disordered" evidence="1">
    <location>
        <begin position="1"/>
        <end position="39"/>
    </location>
</feature>
<feature type="compositionally biased region" description="Basic and acidic residues" evidence="1">
    <location>
        <begin position="24"/>
        <end position="39"/>
    </location>
</feature>
<dbReference type="Proteomes" id="UP001281761">
    <property type="component" value="Unassembled WGS sequence"/>
</dbReference>
<feature type="compositionally biased region" description="Polar residues" evidence="1">
    <location>
        <begin position="1"/>
        <end position="22"/>
    </location>
</feature>
<protein>
    <recommendedName>
        <fullName evidence="2">Protein kinase domain-containing protein</fullName>
    </recommendedName>
</protein>
<keyword evidence="4" id="KW-1185">Reference proteome</keyword>
<gene>
    <name evidence="3" type="ORF">BLNAU_5358</name>
</gene>
<sequence length="149" mass="16532">MSPSSQMTGEDQNALLNQTSILSKAREEAEESKRWSAPETANKETNVDLKKVLVFRLGLVLWEIETGQVPFREVDAVNAQRQIGTGILPRMENIKNSELVDLLTHCLSFQPDDRPTLDEVGKELSEVFGDGKGNALSKNAVEGHVKIEQ</sequence>
<reference evidence="3 4" key="1">
    <citation type="journal article" date="2022" name="bioRxiv">
        <title>Genomics of Preaxostyla Flagellates Illuminates Evolutionary Transitions and the Path Towards Mitochondrial Loss.</title>
        <authorList>
            <person name="Novak L.V.F."/>
            <person name="Treitli S.C."/>
            <person name="Pyrih J."/>
            <person name="Halakuc P."/>
            <person name="Pipaliya S.V."/>
            <person name="Vacek V."/>
            <person name="Brzon O."/>
            <person name="Soukal P."/>
            <person name="Eme L."/>
            <person name="Dacks J.B."/>
            <person name="Karnkowska A."/>
            <person name="Elias M."/>
            <person name="Hampl V."/>
        </authorList>
    </citation>
    <scope>NUCLEOTIDE SEQUENCE [LARGE SCALE GENOMIC DNA]</scope>
    <source>
        <strain evidence="3">NAU3</strain>
        <tissue evidence="3">Gut</tissue>
    </source>
</reference>
<evidence type="ECO:0000259" key="2">
    <source>
        <dbReference type="PROSITE" id="PS50011"/>
    </source>
</evidence>
<dbReference type="EMBL" id="JARBJD010000028">
    <property type="protein sequence ID" value="KAK2959580.1"/>
    <property type="molecule type" value="Genomic_DNA"/>
</dbReference>
<accession>A0ABQ9Y765</accession>
<dbReference type="PROSITE" id="PS50011">
    <property type="entry name" value="PROTEIN_KINASE_DOM"/>
    <property type="match status" value="1"/>
</dbReference>
<dbReference type="PANTHER" id="PTHR23257">
    <property type="entry name" value="SERINE-THREONINE PROTEIN KINASE"/>
    <property type="match status" value="1"/>
</dbReference>
<evidence type="ECO:0000313" key="3">
    <source>
        <dbReference type="EMBL" id="KAK2959580.1"/>
    </source>
</evidence>
<evidence type="ECO:0000256" key="1">
    <source>
        <dbReference type="SAM" id="MobiDB-lite"/>
    </source>
</evidence>
<dbReference type="Pfam" id="PF07714">
    <property type="entry name" value="PK_Tyr_Ser-Thr"/>
    <property type="match status" value="1"/>
</dbReference>
<evidence type="ECO:0000313" key="4">
    <source>
        <dbReference type="Proteomes" id="UP001281761"/>
    </source>
</evidence>
<feature type="domain" description="Protein kinase" evidence="2">
    <location>
        <begin position="1"/>
        <end position="128"/>
    </location>
</feature>
<comment type="caution">
    <text evidence="3">The sequence shown here is derived from an EMBL/GenBank/DDBJ whole genome shotgun (WGS) entry which is preliminary data.</text>
</comment>
<proteinExistence type="predicted"/>
<dbReference type="SUPFAM" id="SSF56112">
    <property type="entry name" value="Protein kinase-like (PK-like)"/>
    <property type="match status" value="1"/>
</dbReference>
<dbReference type="Gene3D" id="1.10.510.10">
    <property type="entry name" value="Transferase(Phosphotransferase) domain 1"/>
    <property type="match status" value="1"/>
</dbReference>
<dbReference type="InterPro" id="IPR000719">
    <property type="entry name" value="Prot_kinase_dom"/>
</dbReference>
<dbReference type="InterPro" id="IPR001245">
    <property type="entry name" value="Ser-Thr/Tyr_kinase_cat_dom"/>
</dbReference>
<dbReference type="InterPro" id="IPR050167">
    <property type="entry name" value="Ser_Thr_protein_kinase"/>
</dbReference>
<name>A0ABQ9Y765_9EUKA</name>
<dbReference type="InterPro" id="IPR011009">
    <property type="entry name" value="Kinase-like_dom_sf"/>
</dbReference>